<feature type="domain" description="Guanylate cyclase" evidence="4">
    <location>
        <begin position="29"/>
        <end position="157"/>
    </location>
</feature>
<dbReference type="CDD" id="cd07302">
    <property type="entry name" value="CHD"/>
    <property type="match status" value="1"/>
</dbReference>
<keyword evidence="6" id="KW-1185">Reference proteome</keyword>
<keyword evidence="2" id="KW-0067">ATP-binding</keyword>
<dbReference type="GO" id="GO:0005737">
    <property type="term" value="C:cytoplasm"/>
    <property type="evidence" value="ECO:0007669"/>
    <property type="project" value="TreeGrafter"/>
</dbReference>
<dbReference type="SUPFAM" id="SSF48452">
    <property type="entry name" value="TPR-like"/>
    <property type="match status" value="2"/>
</dbReference>
<proteinExistence type="predicted"/>
<dbReference type="PROSITE" id="PS50125">
    <property type="entry name" value="GUANYLATE_CYCLASE_2"/>
    <property type="match status" value="1"/>
</dbReference>
<dbReference type="InterPro" id="IPR001054">
    <property type="entry name" value="A/G_cyclase"/>
</dbReference>
<dbReference type="InterPro" id="IPR029787">
    <property type="entry name" value="Nucleotide_cyclase"/>
</dbReference>
<accession>A0A8J3R0Y3</accession>
<evidence type="ECO:0000256" key="3">
    <source>
        <dbReference type="SAM" id="MobiDB-lite"/>
    </source>
</evidence>
<evidence type="ECO:0000313" key="5">
    <source>
        <dbReference type="EMBL" id="GIH18201.1"/>
    </source>
</evidence>
<dbReference type="Proteomes" id="UP000642748">
    <property type="component" value="Unassembled WGS sequence"/>
</dbReference>
<dbReference type="GO" id="GO:0035556">
    <property type="term" value="P:intracellular signal transduction"/>
    <property type="evidence" value="ECO:0007669"/>
    <property type="project" value="InterPro"/>
</dbReference>
<dbReference type="GO" id="GO:0004016">
    <property type="term" value="F:adenylate cyclase activity"/>
    <property type="evidence" value="ECO:0007669"/>
    <property type="project" value="UniProtKB-ARBA"/>
</dbReference>
<comment type="caution">
    <text evidence="5">The sequence shown here is derived from an EMBL/GenBank/DDBJ whole genome shotgun (WGS) entry which is preliminary data.</text>
</comment>
<dbReference type="AlphaFoldDB" id="A0A8J3R0Y3"/>
<dbReference type="Pfam" id="PF00211">
    <property type="entry name" value="Guanylate_cyc"/>
    <property type="match status" value="1"/>
</dbReference>
<dbReference type="SUPFAM" id="SSF52540">
    <property type="entry name" value="P-loop containing nucleoside triphosphate hydrolases"/>
    <property type="match status" value="1"/>
</dbReference>
<organism evidence="5 6">
    <name type="scientific">Rugosimonospora africana</name>
    <dbReference type="NCBI Taxonomy" id="556532"/>
    <lineage>
        <taxon>Bacteria</taxon>
        <taxon>Bacillati</taxon>
        <taxon>Actinomycetota</taxon>
        <taxon>Actinomycetes</taxon>
        <taxon>Micromonosporales</taxon>
        <taxon>Micromonosporaceae</taxon>
        <taxon>Rugosimonospora</taxon>
    </lineage>
</organism>
<name>A0A8J3R0Y3_9ACTN</name>
<dbReference type="EMBL" id="BONZ01000064">
    <property type="protein sequence ID" value="GIH18201.1"/>
    <property type="molecule type" value="Genomic_DNA"/>
</dbReference>
<evidence type="ECO:0000256" key="1">
    <source>
        <dbReference type="ARBA" id="ARBA00022741"/>
    </source>
</evidence>
<dbReference type="InterPro" id="IPR027417">
    <property type="entry name" value="P-loop_NTPase"/>
</dbReference>
<dbReference type="Pfam" id="PF13191">
    <property type="entry name" value="AAA_16"/>
    <property type="match status" value="1"/>
</dbReference>
<dbReference type="SMART" id="SM00044">
    <property type="entry name" value="CYCc"/>
    <property type="match status" value="1"/>
</dbReference>
<dbReference type="InterPro" id="IPR041664">
    <property type="entry name" value="AAA_16"/>
</dbReference>
<dbReference type="Gene3D" id="3.30.70.1230">
    <property type="entry name" value="Nucleotide cyclase"/>
    <property type="match status" value="1"/>
</dbReference>
<dbReference type="SUPFAM" id="SSF55073">
    <property type="entry name" value="Nucleotide cyclase"/>
    <property type="match status" value="1"/>
</dbReference>
<evidence type="ECO:0000313" key="6">
    <source>
        <dbReference type="Proteomes" id="UP000642748"/>
    </source>
</evidence>
<reference evidence="5" key="1">
    <citation type="submission" date="2021-01" db="EMBL/GenBank/DDBJ databases">
        <title>Whole genome shotgun sequence of Rugosimonospora africana NBRC 104875.</title>
        <authorList>
            <person name="Komaki H."/>
            <person name="Tamura T."/>
        </authorList>
    </citation>
    <scope>NUCLEOTIDE SEQUENCE</scope>
    <source>
        <strain evidence="5">NBRC 104875</strain>
    </source>
</reference>
<dbReference type="PANTHER" id="PTHR16305:SF28">
    <property type="entry name" value="GUANYLATE CYCLASE DOMAIN-CONTAINING PROTEIN"/>
    <property type="match status" value="1"/>
</dbReference>
<evidence type="ECO:0000259" key="4">
    <source>
        <dbReference type="PROSITE" id="PS50125"/>
    </source>
</evidence>
<gene>
    <name evidence="5" type="ORF">Raf01_63730</name>
</gene>
<dbReference type="PANTHER" id="PTHR16305">
    <property type="entry name" value="TESTICULAR SOLUBLE ADENYLYL CYCLASE"/>
    <property type="match status" value="1"/>
</dbReference>
<keyword evidence="1" id="KW-0547">Nucleotide-binding</keyword>
<protein>
    <recommendedName>
        <fullName evidence="4">Guanylate cyclase domain-containing protein</fullName>
    </recommendedName>
</protein>
<dbReference type="Gene3D" id="1.25.40.10">
    <property type="entry name" value="Tetratricopeptide repeat domain"/>
    <property type="match status" value="2"/>
</dbReference>
<sequence length="1231" mass="128273">MPGARFCHNCGAALPAAATLPATERRIVTVLFGDLSDFTAWAEDLDPERVGAVTDRVLAALAGAVKTFGGHVDKLTGDGIMAVFGAPVAHEDDAERAVRAALSMQRAVRRVLDDERGGGAPLGLRVGLNTGQVVAGVQAALEYTVIGDTVNTAARLADAAAIGAIYAGERTTTSSRHVASWRHLRPLRLKGKRQPVEAYELLGLLDAPGTRSGIGDEAPFVGRETELARVASRLAEVVDREEPRLLVFTGEAGLGKSRFAAEVERLVARYEVGPPRVLSVHCAAFGEVRRLAPLADLVRIAIGLPPEMSADATRAVVEERLRRLGARLAKIAPDVQSPSSELLLTLLGYGELTAIEGPAGSGRERPDVEAIPATVADLFSALARETPLVMVVDDLHDATPETVDALGATLSRLTGPVLVLLLGRPELVRPAGVLTRLADAEVSTLPPLRGADASRLLGSYLESGRLPQQDEDRLLATAQGNPFYLAELVTLLLERGGLTPARPLAQRFTVEPSPAAAADAAGTGGSPTGWRLAPGSLGGRLLSRDLAAVLAARIDALPPDARSVLRDAAVVGDAVPAGALGALRETRTGRDVRPAEVSAVELERAIEELLQRRMLRRLRTGYAFATPLMREAAYAGIGKADLADRHANLARWAASGDGPAGMSAETRDAFVAEHVERATTLADAVGLRPEADARTVAPLGVAALGRSIRRAVAASEPAQAVKYAERASALAGEALPPADRLVHARALLQLGRAAEALGYAEKISANAGDDVTTRAGALLLAGRAYRLLGDGDRSYATLQEALAAATGAGLAPAAAEALRRLGMADFLGGRLAEAGDRFGGAYEIALGAQDRRSQAWSLQNLAWVTTTRGDFAAANAALGRAVRLFAEQGDPVGRAWLRGTTAFTRMLAGRLTEARRLARAFLPFGERVGEQWAVGTLRAVEAFAAAELGDLAEADRGARHAYRDFAAASDDWGRGLALVVRGVIARGLGSLDHAYDLLTDALAYGERTAHPLLIGMARTIRGFVSLERDDPAGAEADALAVLAVVEPHDVFEPAQVGPRVLLGAARLAAGDARAALRQLEPVASLPDEPALLFSRRQGVALHAAALRAVGDLPAALKQARRAASMPGEDIRSHVIALRELARTLAATGACEEARQAASEAVAVAYSSSQTGERAASEELLASLTGDSAGQVPRASDGDRPASTDGAGQAPRASGGVRPASTAAPAPSPTAP</sequence>
<dbReference type="GO" id="GO:0009190">
    <property type="term" value="P:cyclic nucleotide biosynthetic process"/>
    <property type="evidence" value="ECO:0007669"/>
    <property type="project" value="InterPro"/>
</dbReference>
<dbReference type="InterPro" id="IPR011990">
    <property type="entry name" value="TPR-like_helical_dom_sf"/>
</dbReference>
<evidence type="ECO:0000256" key="2">
    <source>
        <dbReference type="ARBA" id="ARBA00022840"/>
    </source>
</evidence>
<dbReference type="GO" id="GO:0005524">
    <property type="term" value="F:ATP binding"/>
    <property type="evidence" value="ECO:0007669"/>
    <property type="project" value="UniProtKB-KW"/>
</dbReference>
<feature type="region of interest" description="Disordered" evidence="3">
    <location>
        <begin position="1176"/>
        <end position="1231"/>
    </location>
</feature>